<protein>
    <submittedName>
        <fullName evidence="1">Uncharacterized protein</fullName>
    </submittedName>
</protein>
<name>A0A383E0X3_9ZZZZ</name>
<proteinExistence type="predicted"/>
<sequence length="27" mass="3002">WFVGLIGCIVNGGDITITSFKSLRLYK</sequence>
<organism evidence="1">
    <name type="scientific">marine metagenome</name>
    <dbReference type="NCBI Taxonomy" id="408172"/>
    <lineage>
        <taxon>unclassified sequences</taxon>
        <taxon>metagenomes</taxon>
        <taxon>ecological metagenomes</taxon>
    </lineage>
</organism>
<dbReference type="EMBL" id="UINC01221772">
    <property type="protein sequence ID" value="SVE50239.1"/>
    <property type="molecule type" value="Genomic_DNA"/>
</dbReference>
<reference evidence="1" key="1">
    <citation type="submission" date="2018-05" db="EMBL/GenBank/DDBJ databases">
        <authorList>
            <person name="Lanie J.A."/>
            <person name="Ng W.-L."/>
            <person name="Kazmierczak K.M."/>
            <person name="Andrzejewski T.M."/>
            <person name="Davidsen T.M."/>
            <person name="Wayne K.J."/>
            <person name="Tettelin H."/>
            <person name="Glass J.I."/>
            <person name="Rusch D."/>
            <person name="Podicherti R."/>
            <person name="Tsui H.-C.T."/>
            <person name="Winkler M.E."/>
        </authorList>
    </citation>
    <scope>NUCLEOTIDE SEQUENCE</scope>
</reference>
<evidence type="ECO:0000313" key="1">
    <source>
        <dbReference type="EMBL" id="SVE50239.1"/>
    </source>
</evidence>
<feature type="non-terminal residue" evidence="1">
    <location>
        <position position="1"/>
    </location>
</feature>
<gene>
    <name evidence="1" type="ORF">METZ01_LOCUS503093</name>
</gene>
<dbReference type="AlphaFoldDB" id="A0A383E0X3"/>
<accession>A0A383E0X3</accession>